<dbReference type="InterPro" id="IPR036389">
    <property type="entry name" value="RNase_III_sf"/>
</dbReference>
<dbReference type="GO" id="GO:0004525">
    <property type="term" value="F:ribonuclease III activity"/>
    <property type="evidence" value="ECO:0007669"/>
    <property type="project" value="UniProtKB-EC"/>
</dbReference>
<dbReference type="SUPFAM" id="SSF69065">
    <property type="entry name" value="RNase III domain-like"/>
    <property type="match status" value="1"/>
</dbReference>
<feature type="region of interest" description="Disordered" evidence="8">
    <location>
        <begin position="428"/>
        <end position="463"/>
    </location>
</feature>
<dbReference type="GO" id="GO:0034475">
    <property type="term" value="P:U4 snRNA 3'-end processing"/>
    <property type="evidence" value="ECO:0007669"/>
    <property type="project" value="UniProtKB-ARBA"/>
</dbReference>
<dbReference type="AlphaFoldDB" id="A0A9Q8PBF6"/>
<dbReference type="GO" id="GO:0006364">
    <property type="term" value="P:rRNA processing"/>
    <property type="evidence" value="ECO:0007669"/>
    <property type="project" value="TreeGrafter"/>
</dbReference>
<dbReference type="PROSITE" id="PS50142">
    <property type="entry name" value="RNASE_3_2"/>
    <property type="match status" value="1"/>
</dbReference>
<protein>
    <recommendedName>
        <fullName evidence="2">ribonuclease III</fullName>
        <ecNumber evidence="2">3.1.26.3</ecNumber>
    </recommendedName>
</protein>
<evidence type="ECO:0000259" key="10">
    <source>
        <dbReference type="PROSITE" id="PS50142"/>
    </source>
</evidence>
<dbReference type="PROSITE" id="PS50137">
    <property type="entry name" value="DS_RBD"/>
    <property type="match status" value="1"/>
</dbReference>
<evidence type="ECO:0000256" key="1">
    <source>
        <dbReference type="ARBA" id="ARBA00000109"/>
    </source>
</evidence>
<dbReference type="InterPro" id="IPR000999">
    <property type="entry name" value="RNase_III_dom"/>
</dbReference>
<feature type="compositionally biased region" description="Basic and acidic residues" evidence="8">
    <location>
        <begin position="431"/>
        <end position="463"/>
    </location>
</feature>
<keyword evidence="6 7" id="KW-0694">RNA-binding</keyword>
<dbReference type="EC" id="3.1.26.3" evidence="2"/>
<evidence type="ECO:0000256" key="2">
    <source>
        <dbReference type="ARBA" id="ARBA00012177"/>
    </source>
</evidence>
<name>A0A9Q8PBF6_PASFU</name>
<dbReference type="OrthoDB" id="2392202at2759"/>
<evidence type="ECO:0000313" key="12">
    <source>
        <dbReference type="Proteomes" id="UP000756132"/>
    </source>
</evidence>
<keyword evidence="5" id="KW-0378">Hydrolase</keyword>
<evidence type="ECO:0000256" key="3">
    <source>
        <dbReference type="ARBA" id="ARBA00022722"/>
    </source>
</evidence>
<dbReference type="GO" id="GO:0034963">
    <property type="term" value="P:box C/D sno(s)RNA processing"/>
    <property type="evidence" value="ECO:0007669"/>
    <property type="project" value="UniProtKB-ARBA"/>
</dbReference>
<dbReference type="InterPro" id="IPR014720">
    <property type="entry name" value="dsRBD_dom"/>
</dbReference>
<dbReference type="PROSITE" id="PS00517">
    <property type="entry name" value="RNASE_3_1"/>
    <property type="match status" value="1"/>
</dbReference>
<sequence>MDNPYNDRDRSSNRDRDRDRDRNRDHSRTYDDRNNKRSHDDEHDGRDKKRPKQDHHNNRNGRPQQSQDGPSRNRNKKQEHRNDGGAERTPRQVDAIKDENRRLKAELNALKASIAHGDSNIQNGNATSAQLSHSDAYAQLPAPQEILTDVALYTPFTVADGLPQLPPVTDEKLRAAVFKHKSIYAQHQDGAEGIITYEKLEYLGDAYLELFASRLIYHRFPQLAAGQMSQDRETLVKNETLARFSKAYGFDKKVQVDKSVKAQMEHDKANKGFNKVLGDVFEAYVAAVALSHEDGFAAAEKWLTALWAPKVLELFHAHKSLLIHADGADPLTTFNPNAAQELSARIGNGRDCKLDYKVLPTIELKDDHLGQNLWIMELYIDGYGHTHKLLARGQGANKKEAKAWAAIKAMHGENKYVVEECEAKCRKSREQHKAQKEMQVKQETQVKQEVPVKQEKDLVGSAS</sequence>
<feature type="compositionally biased region" description="Basic and acidic residues" evidence="8">
    <location>
        <begin position="1"/>
        <end position="47"/>
    </location>
</feature>
<dbReference type="Gene3D" id="1.10.1520.10">
    <property type="entry name" value="Ribonuclease III domain"/>
    <property type="match status" value="1"/>
</dbReference>
<dbReference type="SUPFAM" id="SSF54768">
    <property type="entry name" value="dsRNA-binding domain-like"/>
    <property type="match status" value="1"/>
</dbReference>
<dbReference type="CDD" id="cd00048">
    <property type="entry name" value="DSRM_SF"/>
    <property type="match status" value="1"/>
</dbReference>
<dbReference type="KEGG" id="ffu:CLAFUR5_06997"/>
<feature type="region of interest" description="Disordered" evidence="8">
    <location>
        <begin position="1"/>
        <end position="96"/>
    </location>
</feature>
<comment type="catalytic activity">
    <reaction evidence="1">
        <text>Endonucleolytic cleavage to 5'-phosphomonoester.</text>
        <dbReference type="EC" id="3.1.26.3"/>
    </reaction>
</comment>
<evidence type="ECO:0000256" key="5">
    <source>
        <dbReference type="ARBA" id="ARBA00022801"/>
    </source>
</evidence>
<dbReference type="SMART" id="SM00535">
    <property type="entry name" value="RIBOc"/>
    <property type="match status" value="1"/>
</dbReference>
<gene>
    <name evidence="11" type="ORF">CLAFUR5_06997</name>
</gene>
<evidence type="ECO:0000256" key="8">
    <source>
        <dbReference type="SAM" id="MobiDB-lite"/>
    </source>
</evidence>
<proteinExistence type="predicted"/>
<keyword evidence="12" id="KW-1185">Reference proteome</keyword>
<evidence type="ECO:0000259" key="9">
    <source>
        <dbReference type="PROSITE" id="PS50137"/>
    </source>
</evidence>
<keyword evidence="4" id="KW-0255">Endonuclease</keyword>
<dbReference type="Proteomes" id="UP000756132">
    <property type="component" value="Chromosome 6"/>
</dbReference>
<evidence type="ECO:0000256" key="7">
    <source>
        <dbReference type="PROSITE-ProRule" id="PRU00266"/>
    </source>
</evidence>
<dbReference type="CDD" id="cd00593">
    <property type="entry name" value="RIBOc"/>
    <property type="match status" value="1"/>
</dbReference>
<reference evidence="11" key="1">
    <citation type="submission" date="2021-12" db="EMBL/GenBank/DDBJ databases">
        <authorList>
            <person name="Zaccaron A."/>
            <person name="Stergiopoulos I."/>
        </authorList>
    </citation>
    <scope>NUCLEOTIDE SEQUENCE</scope>
    <source>
        <strain evidence="11">Race5_Kim</strain>
    </source>
</reference>
<dbReference type="GO" id="GO:0003723">
    <property type="term" value="F:RNA binding"/>
    <property type="evidence" value="ECO:0007669"/>
    <property type="project" value="UniProtKB-UniRule"/>
</dbReference>
<feature type="compositionally biased region" description="Polar residues" evidence="8">
    <location>
        <begin position="60"/>
        <end position="72"/>
    </location>
</feature>
<dbReference type="GO" id="GO:0005654">
    <property type="term" value="C:nucleoplasm"/>
    <property type="evidence" value="ECO:0007669"/>
    <property type="project" value="TreeGrafter"/>
</dbReference>
<keyword evidence="3" id="KW-0540">Nuclease</keyword>
<organism evidence="11 12">
    <name type="scientific">Passalora fulva</name>
    <name type="common">Tomato leaf mold</name>
    <name type="synonym">Cladosporium fulvum</name>
    <dbReference type="NCBI Taxonomy" id="5499"/>
    <lineage>
        <taxon>Eukaryota</taxon>
        <taxon>Fungi</taxon>
        <taxon>Dikarya</taxon>
        <taxon>Ascomycota</taxon>
        <taxon>Pezizomycotina</taxon>
        <taxon>Dothideomycetes</taxon>
        <taxon>Dothideomycetidae</taxon>
        <taxon>Mycosphaerellales</taxon>
        <taxon>Mycosphaerellaceae</taxon>
        <taxon>Fulvia</taxon>
    </lineage>
</organism>
<accession>A0A9Q8PBF6</accession>
<evidence type="ECO:0000313" key="11">
    <source>
        <dbReference type="EMBL" id="UJO19400.1"/>
    </source>
</evidence>
<dbReference type="PANTHER" id="PTHR11207:SF0">
    <property type="entry name" value="RIBONUCLEASE 3"/>
    <property type="match status" value="1"/>
</dbReference>
<feature type="compositionally biased region" description="Basic and acidic residues" evidence="8">
    <location>
        <begin position="80"/>
        <end position="96"/>
    </location>
</feature>
<dbReference type="GeneID" id="71986875"/>
<dbReference type="RefSeq" id="XP_047763766.1">
    <property type="nucleotide sequence ID" value="XM_047906145.1"/>
</dbReference>
<dbReference type="EMBL" id="CP090168">
    <property type="protein sequence ID" value="UJO19400.1"/>
    <property type="molecule type" value="Genomic_DNA"/>
</dbReference>
<dbReference type="GO" id="GO:0030847">
    <property type="term" value="P:termination of RNA polymerase II transcription, exosome-dependent"/>
    <property type="evidence" value="ECO:0007669"/>
    <property type="project" value="UniProtKB-ARBA"/>
</dbReference>
<feature type="domain" description="DRBM" evidence="9">
    <location>
        <begin position="337"/>
        <end position="415"/>
    </location>
</feature>
<evidence type="ECO:0000256" key="4">
    <source>
        <dbReference type="ARBA" id="ARBA00022759"/>
    </source>
</evidence>
<dbReference type="Gene3D" id="3.30.160.20">
    <property type="match status" value="1"/>
</dbReference>
<feature type="domain" description="RNase III" evidence="10">
    <location>
        <begin position="168"/>
        <end position="293"/>
    </location>
</feature>
<dbReference type="FunFam" id="1.10.1520.10:FF:000001">
    <property type="entry name" value="Ribonuclease 3"/>
    <property type="match status" value="1"/>
</dbReference>
<dbReference type="PANTHER" id="PTHR11207">
    <property type="entry name" value="RIBONUCLEASE III"/>
    <property type="match status" value="1"/>
</dbReference>
<dbReference type="Pfam" id="PF00636">
    <property type="entry name" value="Ribonuclease_3"/>
    <property type="match status" value="1"/>
</dbReference>
<evidence type="ECO:0000256" key="6">
    <source>
        <dbReference type="ARBA" id="ARBA00022884"/>
    </source>
</evidence>
<reference evidence="11" key="2">
    <citation type="journal article" date="2022" name="Microb. Genom.">
        <title>A chromosome-scale genome assembly of the tomato pathogen Cladosporium fulvum reveals a compartmentalized genome architecture and the presence of a dispensable chromosome.</title>
        <authorList>
            <person name="Zaccaron A.Z."/>
            <person name="Chen L.H."/>
            <person name="Samaras A."/>
            <person name="Stergiopoulos I."/>
        </authorList>
    </citation>
    <scope>NUCLEOTIDE SEQUENCE</scope>
    <source>
        <strain evidence="11">Race5_Kim</strain>
    </source>
</reference>
<dbReference type="OMA" id="WIMELYI"/>